<comment type="caution">
    <text evidence="1">The sequence shown here is derived from an EMBL/GenBank/DDBJ whole genome shotgun (WGS) entry which is preliminary data.</text>
</comment>
<evidence type="ECO:0000313" key="2">
    <source>
        <dbReference type="Proteomes" id="UP001151532"/>
    </source>
</evidence>
<gene>
    <name evidence="1" type="ORF">OIU79_020334</name>
</gene>
<reference evidence="1" key="2">
    <citation type="journal article" date="2023" name="Int. J. Mol. Sci.">
        <title>De Novo Assembly and Annotation of 11 Diverse Shrub Willow (Salix) Genomes Reveals Novel Gene Organization in Sex-Linked Regions.</title>
        <authorList>
            <person name="Hyden B."/>
            <person name="Feng K."/>
            <person name="Yates T.B."/>
            <person name="Jawdy S."/>
            <person name="Cereghino C."/>
            <person name="Smart L.B."/>
            <person name="Muchero W."/>
        </authorList>
    </citation>
    <scope>NUCLEOTIDE SEQUENCE</scope>
    <source>
        <tissue evidence="1">Shoot tip</tissue>
    </source>
</reference>
<protein>
    <submittedName>
        <fullName evidence="1">Uncharacterized protein</fullName>
    </submittedName>
</protein>
<dbReference type="Proteomes" id="UP001151532">
    <property type="component" value="Chromosome 14"/>
</dbReference>
<keyword evidence="2" id="KW-1185">Reference proteome</keyword>
<feature type="non-terminal residue" evidence="1">
    <location>
        <position position="39"/>
    </location>
</feature>
<accession>A0A9Q0P3Z9</accession>
<proteinExistence type="predicted"/>
<evidence type="ECO:0000313" key="1">
    <source>
        <dbReference type="EMBL" id="KAJ6680819.1"/>
    </source>
</evidence>
<reference evidence="1" key="1">
    <citation type="submission" date="2022-11" db="EMBL/GenBank/DDBJ databases">
        <authorList>
            <person name="Hyden B.L."/>
            <person name="Feng K."/>
            <person name="Yates T."/>
            <person name="Jawdy S."/>
            <person name="Smart L.B."/>
            <person name="Muchero W."/>
        </authorList>
    </citation>
    <scope>NUCLEOTIDE SEQUENCE</scope>
    <source>
        <tissue evidence="1">Shoot tip</tissue>
    </source>
</reference>
<dbReference type="EMBL" id="JAPFFK010000020">
    <property type="protein sequence ID" value="KAJ6680819.1"/>
    <property type="molecule type" value="Genomic_DNA"/>
</dbReference>
<dbReference type="AlphaFoldDB" id="A0A9Q0P3Z9"/>
<sequence>MLQLWDQFLSQILKLDSGKENGTGWRSISMKYQMKSLRS</sequence>
<organism evidence="1 2">
    <name type="scientific">Salix purpurea</name>
    <name type="common">Purple osier willow</name>
    <dbReference type="NCBI Taxonomy" id="77065"/>
    <lineage>
        <taxon>Eukaryota</taxon>
        <taxon>Viridiplantae</taxon>
        <taxon>Streptophyta</taxon>
        <taxon>Embryophyta</taxon>
        <taxon>Tracheophyta</taxon>
        <taxon>Spermatophyta</taxon>
        <taxon>Magnoliopsida</taxon>
        <taxon>eudicotyledons</taxon>
        <taxon>Gunneridae</taxon>
        <taxon>Pentapetalae</taxon>
        <taxon>rosids</taxon>
        <taxon>fabids</taxon>
        <taxon>Malpighiales</taxon>
        <taxon>Salicaceae</taxon>
        <taxon>Saliceae</taxon>
        <taxon>Salix</taxon>
    </lineage>
</organism>
<name>A0A9Q0P3Z9_SALPP</name>